<proteinExistence type="predicted"/>
<reference evidence="1 2" key="1">
    <citation type="submission" date="2019-03" db="EMBL/GenBank/DDBJ databases">
        <title>The genome sequence of a newly discovered highly antifungal drug resistant Aspergillus species, Aspergillus tanneri NIH 1004.</title>
        <authorList>
            <person name="Mounaud S."/>
            <person name="Singh I."/>
            <person name="Joardar V."/>
            <person name="Pakala S."/>
            <person name="Pakala S."/>
            <person name="Venepally P."/>
            <person name="Hoover J."/>
            <person name="Nierman W."/>
            <person name="Chung J."/>
            <person name="Losada L."/>
        </authorList>
    </citation>
    <scope>NUCLEOTIDE SEQUENCE [LARGE SCALE GENOMIC DNA]</scope>
    <source>
        <strain evidence="1 2">NIH1004</strain>
    </source>
</reference>
<dbReference type="AlphaFoldDB" id="A0A4S3JAN6"/>
<dbReference type="EMBL" id="SOSA01000564">
    <property type="protein sequence ID" value="THC90071.1"/>
    <property type="molecule type" value="Genomic_DNA"/>
</dbReference>
<gene>
    <name evidence="1" type="ORF">EYZ11_010467</name>
</gene>
<organism evidence="1 2">
    <name type="scientific">Aspergillus tanneri</name>
    <dbReference type="NCBI Taxonomy" id="1220188"/>
    <lineage>
        <taxon>Eukaryota</taxon>
        <taxon>Fungi</taxon>
        <taxon>Dikarya</taxon>
        <taxon>Ascomycota</taxon>
        <taxon>Pezizomycotina</taxon>
        <taxon>Eurotiomycetes</taxon>
        <taxon>Eurotiomycetidae</taxon>
        <taxon>Eurotiales</taxon>
        <taxon>Aspergillaceae</taxon>
        <taxon>Aspergillus</taxon>
        <taxon>Aspergillus subgen. Circumdati</taxon>
    </lineage>
</organism>
<evidence type="ECO:0000313" key="2">
    <source>
        <dbReference type="Proteomes" id="UP000308092"/>
    </source>
</evidence>
<sequence length="94" mass="10328">MNHTAIACLHSNHILRAYIHPSPFRLVSVFNPPDPVVCTSLAWLTTIHTVWWNAASLGYGTKAQRSTAFNVPYYTITAVVAPLPSGAWTDGEFS</sequence>
<comment type="caution">
    <text evidence="1">The sequence shown here is derived from an EMBL/GenBank/DDBJ whole genome shotgun (WGS) entry which is preliminary data.</text>
</comment>
<protein>
    <submittedName>
        <fullName evidence="1">Uncharacterized protein</fullName>
    </submittedName>
</protein>
<accession>A0A4S3JAN6</accession>
<name>A0A4S3JAN6_9EURO</name>
<dbReference type="Proteomes" id="UP000308092">
    <property type="component" value="Unassembled WGS sequence"/>
</dbReference>
<dbReference type="VEuPathDB" id="FungiDB:EYZ11_010467"/>
<evidence type="ECO:0000313" key="1">
    <source>
        <dbReference type="EMBL" id="THC90071.1"/>
    </source>
</evidence>
<keyword evidence="2" id="KW-1185">Reference proteome</keyword>